<dbReference type="GO" id="GO:0016491">
    <property type="term" value="F:oxidoreductase activity"/>
    <property type="evidence" value="ECO:0007669"/>
    <property type="project" value="TreeGrafter"/>
</dbReference>
<dbReference type="EMBL" id="BSYR01000031">
    <property type="protein sequence ID" value="GMI98466.1"/>
    <property type="molecule type" value="Genomic_DNA"/>
</dbReference>
<dbReference type="PANTHER" id="PTHR11709:SF324">
    <property type="entry name" value="LACCASE-6"/>
    <property type="match status" value="1"/>
</dbReference>
<feature type="domain" description="Plastocyanin-like" evidence="2">
    <location>
        <begin position="9"/>
        <end position="65"/>
    </location>
</feature>
<dbReference type="GO" id="GO:0005507">
    <property type="term" value="F:copper ion binding"/>
    <property type="evidence" value="ECO:0007669"/>
    <property type="project" value="InterPro"/>
</dbReference>
<evidence type="ECO:0000256" key="1">
    <source>
        <dbReference type="ARBA" id="ARBA00010609"/>
    </source>
</evidence>
<comment type="caution">
    <text evidence="3">The sequence shown here is derived from an EMBL/GenBank/DDBJ whole genome shotgun (WGS) entry which is preliminary data.</text>
</comment>
<dbReference type="AlphaFoldDB" id="A0A9W7MFB6"/>
<sequence length="71" mass="8425">MHEIRCKLQTLRVTKLCNTKEIVTIKKFPGPVVYAQENDRIIVKFANETPYNATIHWHGIRQKLSRMSSRW</sequence>
<evidence type="ECO:0000313" key="3">
    <source>
        <dbReference type="EMBL" id="GMI98466.1"/>
    </source>
</evidence>
<keyword evidence="4" id="KW-1185">Reference proteome</keyword>
<proteinExistence type="inferred from homology"/>
<dbReference type="PANTHER" id="PTHR11709">
    <property type="entry name" value="MULTI-COPPER OXIDASE"/>
    <property type="match status" value="1"/>
</dbReference>
<dbReference type="OrthoDB" id="1000748at2759"/>
<evidence type="ECO:0000313" key="4">
    <source>
        <dbReference type="Proteomes" id="UP001165190"/>
    </source>
</evidence>
<organism evidence="3 4">
    <name type="scientific">Hibiscus trionum</name>
    <name type="common">Flower of an hour</name>
    <dbReference type="NCBI Taxonomy" id="183268"/>
    <lineage>
        <taxon>Eukaryota</taxon>
        <taxon>Viridiplantae</taxon>
        <taxon>Streptophyta</taxon>
        <taxon>Embryophyta</taxon>
        <taxon>Tracheophyta</taxon>
        <taxon>Spermatophyta</taxon>
        <taxon>Magnoliopsida</taxon>
        <taxon>eudicotyledons</taxon>
        <taxon>Gunneridae</taxon>
        <taxon>Pentapetalae</taxon>
        <taxon>rosids</taxon>
        <taxon>malvids</taxon>
        <taxon>Malvales</taxon>
        <taxon>Malvaceae</taxon>
        <taxon>Malvoideae</taxon>
        <taxon>Hibiscus</taxon>
    </lineage>
</organism>
<comment type="similarity">
    <text evidence="1">Belongs to the multicopper oxidase family.</text>
</comment>
<dbReference type="Pfam" id="PF07732">
    <property type="entry name" value="Cu-oxidase_3"/>
    <property type="match status" value="1"/>
</dbReference>
<dbReference type="InterPro" id="IPR011707">
    <property type="entry name" value="Cu-oxidase-like_N"/>
</dbReference>
<name>A0A9W7MFB6_HIBTR</name>
<dbReference type="Gene3D" id="2.60.40.420">
    <property type="entry name" value="Cupredoxins - blue copper proteins"/>
    <property type="match status" value="1"/>
</dbReference>
<dbReference type="SUPFAM" id="SSF49503">
    <property type="entry name" value="Cupredoxins"/>
    <property type="match status" value="1"/>
</dbReference>
<evidence type="ECO:0000259" key="2">
    <source>
        <dbReference type="Pfam" id="PF07732"/>
    </source>
</evidence>
<accession>A0A9W7MFB6</accession>
<protein>
    <submittedName>
        <fullName evidence="3">Laccase 6</fullName>
    </submittedName>
</protein>
<gene>
    <name evidence="3" type="ORF">HRI_003515900</name>
</gene>
<dbReference type="InterPro" id="IPR045087">
    <property type="entry name" value="Cu-oxidase_fam"/>
</dbReference>
<dbReference type="InterPro" id="IPR008972">
    <property type="entry name" value="Cupredoxin"/>
</dbReference>
<reference evidence="3" key="1">
    <citation type="submission" date="2023-05" db="EMBL/GenBank/DDBJ databases">
        <title>Genome and transcriptome analyses reveal genes involved in the formation of fine ridges on petal epidermal cells in Hibiscus trionum.</title>
        <authorList>
            <person name="Koshimizu S."/>
            <person name="Masuda S."/>
            <person name="Ishii T."/>
            <person name="Shirasu K."/>
            <person name="Hoshino A."/>
            <person name="Arita M."/>
        </authorList>
    </citation>
    <scope>NUCLEOTIDE SEQUENCE</scope>
    <source>
        <strain evidence="3">Hamamatsu line</strain>
    </source>
</reference>
<dbReference type="Proteomes" id="UP001165190">
    <property type="component" value="Unassembled WGS sequence"/>
</dbReference>